<evidence type="ECO:0000313" key="2">
    <source>
        <dbReference type="EMBL" id="MBS8122373.1"/>
    </source>
</evidence>
<dbReference type="Gene3D" id="3.60.21.10">
    <property type="match status" value="1"/>
</dbReference>
<dbReference type="CDD" id="cd00838">
    <property type="entry name" value="MPP_superfamily"/>
    <property type="match status" value="1"/>
</dbReference>
<organism evidence="2 3">
    <name type="scientific">Candidatus Vampirococcus lugosii</name>
    <dbReference type="NCBI Taxonomy" id="2789015"/>
    <lineage>
        <taxon>Bacteria</taxon>
        <taxon>Candidatus Absconditibacteriota</taxon>
        <taxon>Vampirococcus</taxon>
    </lineage>
</organism>
<sequence length="408" mass="48671">MLLIGDVHINSIFCEQIIENIRNYVYENNDEKNIIFMGDFVYHFSYDRKSLLKMFNLFLEFFKAGKNIYVLAGNHDRISDNFVFLEGQSSFDIINSQFENKIYFITKAFLTDIEGQKTLFFPYNYFIEEKIDFFENPNDKIQITLNTLSKSDNKYEKISANINNILYKYLSKNNDLLVFHHYYFADQVFTGQKSKFSYKDVAISSEFLSAYPNARFISGHLHQAFLYKNYFCTGSMWNTSFLEQNQFKFLYKYFPKENKIIAKNININPYIFIEKNDDLIDENYLKNYIHKIFEQNISNFESDNFDFCNEEFIIPDMKKIVLTIFTQDFNYDDINLVINKDLVNSLKDIKIKRQKININSVIDMAQDLQKDLQNSVLGWKSLLQNYLQKKYGNESQEYEKKLKDLNII</sequence>
<evidence type="ECO:0000313" key="3">
    <source>
        <dbReference type="Proteomes" id="UP000680365"/>
    </source>
</evidence>
<dbReference type="RefSeq" id="WP_213349806.1">
    <property type="nucleotide sequence ID" value="NZ_JAEDAM010000081.1"/>
</dbReference>
<comment type="caution">
    <text evidence="2">The sequence shown here is derived from an EMBL/GenBank/DDBJ whole genome shotgun (WGS) entry which is preliminary data.</text>
</comment>
<proteinExistence type="predicted"/>
<dbReference type="InterPro" id="IPR029052">
    <property type="entry name" value="Metallo-depent_PP-like"/>
</dbReference>
<dbReference type="Proteomes" id="UP000680365">
    <property type="component" value="Unassembled WGS sequence"/>
</dbReference>
<feature type="domain" description="Calcineurin-like phosphoesterase" evidence="1">
    <location>
        <begin position="2"/>
        <end position="223"/>
    </location>
</feature>
<protein>
    <submittedName>
        <fullName evidence="2">3',5'-cyclic AMP phosphodiesterase CpdA</fullName>
    </submittedName>
</protein>
<accession>A0ABS5QMK5</accession>
<keyword evidence="3" id="KW-1185">Reference proteome</keyword>
<gene>
    <name evidence="2" type="ORF">VAMP_368n14</name>
</gene>
<name>A0ABS5QMK5_9BACT</name>
<reference evidence="2 3" key="1">
    <citation type="journal article" date="2021" name="Nat. Commun.">
        <title>Reductive evolution and unique predatory mode in the CPR bacterium Vampirococcus lugosii.</title>
        <authorList>
            <person name="Moreira D."/>
            <person name="Zivanovic Y."/>
            <person name="Lopez-Archilla A.I."/>
            <person name="Iniesto M."/>
            <person name="Lopez-Garcia P."/>
        </authorList>
    </citation>
    <scope>NUCLEOTIDE SEQUENCE [LARGE SCALE GENOMIC DNA]</scope>
    <source>
        <strain evidence="2">Chiprana</strain>
    </source>
</reference>
<dbReference type="EMBL" id="JAEDAM010000081">
    <property type="protein sequence ID" value="MBS8122373.1"/>
    <property type="molecule type" value="Genomic_DNA"/>
</dbReference>
<evidence type="ECO:0000259" key="1">
    <source>
        <dbReference type="Pfam" id="PF00149"/>
    </source>
</evidence>
<dbReference type="InterPro" id="IPR004843">
    <property type="entry name" value="Calcineurin-like_PHP"/>
</dbReference>
<dbReference type="Pfam" id="PF00149">
    <property type="entry name" value="Metallophos"/>
    <property type="match status" value="1"/>
</dbReference>
<dbReference type="SUPFAM" id="SSF56300">
    <property type="entry name" value="Metallo-dependent phosphatases"/>
    <property type="match status" value="1"/>
</dbReference>